<dbReference type="KEGG" id="arf:AR1Y2_0531"/>
<evidence type="ECO:0000259" key="4">
    <source>
        <dbReference type="PROSITE" id="PS50305"/>
    </source>
</evidence>
<keyword evidence="2" id="KW-0520">NAD</keyword>
<dbReference type="InterPro" id="IPR050134">
    <property type="entry name" value="NAD-dep_sirtuin_deacylases"/>
</dbReference>
<keyword evidence="3" id="KW-0862">Zinc</keyword>
<feature type="binding site" evidence="3">
    <location>
        <position position="164"/>
    </location>
    <ligand>
        <name>Zn(2+)</name>
        <dbReference type="ChEBI" id="CHEBI:29105"/>
    </ligand>
</feature>
<dbReference type="PROSITE" id="PS50305">
    <property type="entry name" value="SIRTUIN"/>
    <property type="match status" value="1"/>
</dbReference>
<dbReference type="GO" id="GO:0070403">
    <property type="term" value="F:NAD+ binding"/>
    <property type="evidence" value="ECO:0007669"/>
    <property type="project" value="TreeGrafter"/>
</dbReference>
<evidence type="ECO:0000313" key="6">
    <source>
        <dbReference type="Proteomes" id="UP000298653"/>
    </source>
</evidence>
<comment type="caution">
    <text evidence="3">Lacks conserved residue(s) required for the propagation of feature annotation.</text>
</comment>
<feature type="binding site" evidence="3">
    <location>
        <position position="167"/>
    </location>
    <ligand>
        <name>Zn(2+)</name>
        <dbReference type="ChEBI" id="CHEBI:29105"/>
    </ligand>
</feature>
<evidence type="ECO:0000256" key="3">
    <source>
        <dbReference type="PROSITE-ProRule" id="PRU00236"/>
    </source>
</evidence>
<dbReference type="InterPro" id="IPR029035">
    <property type="entry name" value="DHS-like_NAD/FAD-binding_dom"/>
</dbReference>
<dbReference type="PANTHER" id="PTHR11085:SF10">
    <property type="entry name" value="NAD-DEPENDENT PROTEIN DEACYLASE SIRTUIN-5, MITOCHONDRIAL-RELATED"/>
    <property type="match status" value="1"/>
</dbReference>
<protein>
    <submittedName>
        <fullName evidence="5">NAD-dependent protein deacetylase of SIR2 family</fullName>
    </submittedName>
</protein>
<reference evidence="5 6" key="1">
    <citation type="submission" date="2019-05" db="EMBL/GenBank/DDBJ databases">
        <title>Complete genome sequencing of Anaerostipes rhamnosivorans.</title>
        <authorList>
            <person name="Bui T.P.N."/>
            <person name="de Vos W.M."/>
        </authorList>
    </citation>
    <scope>NUCLEOTIDE SEQUENCE [LARGE SCALE GENOMIC DNA]</scope>
    <source>
        <strain evidence="5 6">1y2</strain>
    </source>
</reference>
<feature type="domain" description="Deacetylase sirtuin-type" evidence="4">
    <location>
        <begin position="1"/>
        <end position="272"/>
    </location>
</feature>
<evidence type="ECO:0000313" key="5">
    <source>
        <dbReference type="EMBL" id="QCP33985.1"/>
    </source>
</evidence>
<dbReference type="SUPFAM" id="SSF52467">
    <property type="entry name" value="DHS-like NAD/FAD-binding domain"/>
    <property type="match status" value="1"/>
</dbReference>
<feature type="binding site" evidence="3">
    <location>
        <position position="129"/>
    </location>
    <ligand>
        <name>Zn(2+)</name>
        <dbReference type="ChEBI" id="CHEBI:29105"/>
    </ligand>
</feature>
<sequence length="280" mass="32437">MIKRQLKQADAVVIGAGAGMSAAAGLTYSGERFEKNFRDFISRYEIQDMYSAGFYPFPTQREKWAYWSRHIYINRYDVSAGRAYQDLYELVKDKNYFVLTTNVDHQFWMSGFEDHRIFATQGDYGLFQCAKACHLKLYSNESQVRDMVKVQKNCKIPVSMIPKCPVCGGEMEVNLRKSRFFVEDDKWHQAAERYQSFLQENLDKRILFVELGVGMNTPGIIKFPFWEICSQHQNTFYVCINLNEAWAPGEIRDRSVCISGGIAEILRQLKEENNGPDTEA</sequence>
<gene>
    <name evidence="5" type="ORF">AR1Y2_0531</name>
</gene>
<dbReference type="RefSeq" id="WP_137330177.1">
    <property type="nucleotide sequence ID" value="NZ_CP040058.1"/>
</dbReference>
<dbReference type="OrthoDB" id="394960at2"/>
<dbReference type="GO" id="GO:0046872">
    <property type="term" value="F:metal ion binding"/>
    <property type="evidence" value="ECO:0007669"/>
    <property type="project" value="UniProtKB-KW"/>
</dbReference>
<dbReference type="GO" id="GO:0017136">
    <property type="term" value="F:histone deacetylase activity, NAD-dependent"/>
    <property type="evidence" value="ECO:0007669"/>
    <property type="project" value="TreeGrafter"/>
</dbReference>
<name>A0A4P8IBG9_9FIRM</name>
<evidence type="ECO:0000256" key="2">
    <source>
        <dbReference type="ARBA" id="ARBA00023027"/>
    </source>
</evidence>
<dbReference type="Proteomes" id="UP000298653">
    <property type="component" value="Chromosome"/>
</dbReference>
<accession>A0A4P8IBG9</accession>
<feature type="binding site" evidence="3">
    <location>
        <position position="133"/>
    </location>
    <ligand>
        <name>Zn(2+)</name>
        <dbReference type="ChEBI" id="CHEBI:29105"/>
    </ligand>
</feature>
<organism evidence="5 6">
    <name type="scientific">Anaerostipes rhamnosivorans</name>
    <dbReference type="NCBI Taxonomy" id="1229621"/>
    <lineage>
        <taxon>Bacteria</taxon>
        <taxon>Bacillati</taxon>
        <taxon>Bacillota</taxon>
        <taxon>Clostridia</taxon>
        <taxon>Lachnospirales</taxon>
        <taxon>Lachnospiraceae</taxon>
        <taxon>Anaerostipes</taxon>
    </lineage>
</organism>
<evidence type="ECO:0000256" key="1">
    <source>
        <dbReference type="ARBA" id="ARBA00022679"/>
    </source>
</evidence>
<dbReference type="PANTHER" id="PTHR11085">
    <property type="entry name" value="NAD-DEPENDENT PROTEIN DEACYLASE SIRTUIN-5, MITOCHONDRIAL-RELATED"/>
    <property type="match status" value="1"/>
</dbReference>
<dbReference type="Gene3D" id="3.30.1600.10">
    <property type="entry name" value="SIR2/SIRT2 'Small Domain"/>
    <property type="match status" value="1"/>
</dbReference>
<keyword evidence="1" id="KW-0808">Transferase</keyword>
<keyword evidence="6" id="KW-1185">Reference proteome</keyword>
<dbReference type="Gene3D" id="3.40.50.1220">
    <property type="entry name" value="TPP-binding domain"/>
    <property type="match status" value="1"/>
</dbReference>
<dbReference type="InterPro" id="IPR026590">
    <property type="entry name" value="Ssirtuin_cat_dom"/>
</dbReference>
<dbReference type="InterPro" id="IPR026591">
    <property type="entry name" value="Sirtuin_cat_small_dom_sf"/>
</dbReference>
<keyword evidence="3" id="KW-0479">Metal-binding</keyword>
<dbReference type="AlphaFoldDB" id="A0A4P8IBG9"/>
<dbReference type="EMBL" id="CP040058">
    <property type="protein sequence ID" value="QCP33985.1"/>
    <property type="molecule type" value="Genomic_DNA"/>
</dbReference>
<proteinExistence type="predicted"/>